<dbReference type="AlphaFoldDB" id="A0AA38KUA6"/>
<sequence>TVGTVGSPRSGSAETPPGGPQSTGTSGTNVREGRELAGLAAKENFSTGTIGPSGREGRGKP</sequence>
<dbReference type="Proteomes" id="UP000824469">
    <property type="component" value="Unassembled WGS sequence"/>
</dbReference>
<organism evidence="2 3">
    <name type="scientific">Taxus chinensis</name>
    <name type="common">Chinese yew</name>
    <name type="synonym">Taxus wallichiana var. chinensis</name>
    <dbReference type="NCBI Taxonomy" id="29808"/>
    <lineage>
        <taxon>Eukaryota</taxon>
        <taxon>Viridiplantae</taxon>
        <taxon>Streptophyta</taxon>
        <taxon>Embryophyta</taxon>
        <taxon>Tracheophyta</taxon>
        <taxon>Spermatophyta</taxon>
        <taxon>Pinopsida</taxon>
        <taxon>Pinidae</taxon>
        <taxon>Conifers II</taxon>
        <taxon>Cupressales</taxon>
        <taxon>Taxaceae</taxon>
        <taxon>Taxus</taxon>
    </lineage>
</organism>
<keyword evidence="3" id="KW-1185">Reference proteome</keyword>
<evidence type="ECO:0000256" key="1">
    <source>
        <dbReference type="SAM" id="MobiDB-lite"/>
    </source>
</evidence>
<proteinExistence type="predicted"/>
<evidence type="ECO:0000313" key="2">
    <source>
        <dbReference type="EMBL" id="KAH9305347.1"/>
    </source>
</evidence>
<comment type="caution">
    <text evidence="2">The sequence shown here is derived from an EMBL/GenBank/DDBJ whole genome shotgun (WGS) entry which is preliminary data.</text>
</comment>
<feature type="compositionally biased region" description="Polar residues" evidence="1">
    <location>
        <begin position="1"/>
        <end position="13"/>
    </location>
</feature>
<dbReference type="EMBL" id="JAHRHJ020000008">
    <property type="protein sequence ID" value="KAH9305347.1"/>
    <property type="molecule type" value="Genomic_DNA"/>
</dbReference>
<gene>
    <name evidence="2" type="ORF">KI387_009751</name>
</gene>
<feature type="non-terminal residue" evidence="2">
    <location>
        <position position="61"/>
    </location>
</feature>
<evidence type="ECO:0000313" key="3">
    <source>
        <dbReference type="Proteomes" id="UP000824469"/>
    </source>
</evidence>
<name>A0AA38KUA6_TAXCH</name>
<protein>
    <submittedName>
        <fullName evidence="2">Uncharacterized protein</fullName>
    </submittedName>
</protein>
<accession>A0AA38KUA6</accession>
<feature type="region of interest" description="Disordered" evidence="1">
    <location>
        <begin position="1"/>
        <end position="61"/>
    </location>
</feature>
<feature type="non-terminal residue" evidence="2">
    <location>
        <position position="1"/>
    </location>
</feature>
<reference evidence="2 3" key="1">
    <citation type="journal article" date="2021" name="Nat. Plants">
        <title>The Taxus genome provides insights into paclitaxel biosynthesis.</title>
        <authorList>
            <person name="Xiong X."/>
            <person name="Gou J."/>
            <person name="Liao Q."/>
            <person name="Li Y."/>
            <person name="Zhou Q."/>
            <person name="Bi G."/>
            <person name="Li C."/>
            <person name="Du R."/>
            <person name="Wang X."/>
            <person name="Sun T."/>
            <person name="Guo L."/>
            <person name="Liang H."/>
            <person name="Lu P."/>
            <person name="Wu Y."/>
            <person name="Zhang Z."/>
            <person name="Ro D.K."/>
            <person name="Shang Y."/>
            <person name="Huang S."/>
            <person name="Yan J."/>
        </authorList>
    </citation>
    <scope>NUCLEOTIDE SEQUENCE [LARGE SCALE GENOMIC DNA]</scope>
    <source>
        <strain evidence="2">Ta-2019</strain>
    </source>
</reference>